<dbReference type="GO" id="GO:0000164">
    <property type="term" value="C:protein phosphatase type 1 complex"/>
    <property type="evidence" value="ECO:0007669"/>
    <property type="project" value="TreeGrafter"/>
</dbReference>
<feature type="region of interest" description="Disordered" evidence="1">
    <location>
        <begin position="523"/>
        <end position="542"/>
    </location>
</feature>
<dbReference type="Pfam" id="PF03370">
    <property type="entry name" value="CBM_21"/>
    <property type="match status" value="1"/>
</dbReference>
<protein>
    <recommendedName>
        <fullName evidence="2">CBM21 domain-containing protein</fullName>
    </recommendedName>
</protein>
<feature type="compositionally biased region" description="Low complexity" evidence="1">
    <location>
        <begin position="40"/>
        <end position="54"/>
    </location>
</feature>
<evidence type="ECO:0000256" key="1">
    <source>
        <dbReference type="SAM" id="MobiDB-lite"/>
    </source>
</evidence>
<dbReference type="GO" id="GO:0005979">
    <property type="term" value="P:regulation of glycogen biosynthetic process"/>
    <property type="evidence" value="ECO:0007669"/>
    <property type="project" value="TreeGrafter"/>
</dbReference>
<feature type="region of interest" description="Disordered" evidence="1">
    <location>
        <begin position="35"/>
        <end position="108"/>
    </location>
</feature>
<dbReference type="PROSITE" id="PS51159">
    <property type="entry name" value="CBM21"/>
    <property type="match status" value="1"/>
</dbReference>
<dbReference type="InterPro" id="IPR038175">
    <property type="entry name" value="CBM21_dom_sf"/>
</dbReference>
<dbReference type="InterPro" id="IPR005036">
    <property type="entry name" value="CBM21_dom"/>
</dbReference>
<sequence>MSLSTSPADHSQPFVLASPDRVVFRTIPHPIASSNKRVTLSLRRSSPSTNNTSSQIPFNTQSPNTPRQHTPISTASSSPSPLRATPTPVKTTKLTTIPTPSTPSPIRNQQTVLIGKNGLPIKSALKSPATASPICTGQARPSTIRSYTSPSALTSPKYVHFNSQLEHVRLFLQGEMPSCVSDRETIVDARQNGESTSDIKLTLTNWSPVAAGTFQPGDINAAGAAPLRVETIALSQDQTELQGKILIHNIAFHKRVSVRYTTDYWQTQTEVAAEYEESIPGSALDRFAFKIPMEMEKTMVERSFCFAVRYQVIGREFWDSNNGMNYHVECKRVVVAPPAVSDLSKQMNSILLASRMPDFSKPVLKKKNANNRYDLSTSLSAAYSQPIGSTPAWAKRDAIPVTQTAYRPSEYITTPVQSPPGYHPSLYASSPKFVNSYLSAASPPEHFHIGFDQLSLDQSMPIKKQQLSRSQSWNDQEASSGFSTFSSSPSASAPISIPTSKAHDMGSSGYYDLVDRYCFYESSPHSSPYSSYPSSPTPCIRG</sequence>
<dbReference type="Proteomes" id="UP000723463">
    <property type="component" value="Unassembled WGS sequence"/>
</dbReference>
<evidence type="ECO:0000313" key="3">
    <source>
        <dbReference type="EMBL" id="KAF9537548.1"/>
    </source>
</evidence>
<evidence type="ECO:0000313" key="4">
    <source>
        <dbReference type="Proteomes" id="UP000723463"/>
    </source>
</evidence>
<feature type="compositionally biased region" description="Low complexity" evidence="1">
    <location>
        <begin position="70"/>
        <end position="99"/>
    </location>
</feature>
<feature type="compositionally biased region" description="Low complexity" evidence="1">
    <location>
        <begin position="523"/>
        <end position="534"/>
    </location>
</feature>
<feature type="domain" description="CBM21" evidence="2">
    <location>
        <begin position="221"/>
        <end position="329"/>
    </location>
</feature>
<dbReference type="GO" id="GO:2001069">
    <property type="term" value="F:glycogen binding"/>
    <property type="evidence" value="ECO:0007669"/>
    <property type="project" value="TreeGrafter"/>
</dbReference>
<dbReference type="PANTHER" id="PTHR12307">
    <property type="entry name" value="PROTEIN PHOSPHATASE 1 REGULATORY SUBUNIT"/>
    <property type="match status" value="1"/>
</dbReference>
<feature type="region of interest" description="Disordered" evidence="1">
    <location>
        <begin position="462"/>
        <end position="499"/>
    </location>
</feature>
<feature type="compositionally biased region" description="Polar residues" evidence="1">
    <location>
        <begin position="465"/>
        <end position="477"/>
    </location>
</feature>
<gene>
    <name evidence="3" type="ORF">EC957_007974</name>
</gene>
<feature type="compositionally biased region" description="Polar residues" evidence="1">
    <location>
        <begin position="55"/>
        <end position="68"/>
    </location>
</feature>
<dbReference type="Gene3D" id="2.60.40.2440">
    <property type="entry name" value="Carbohydrate binding type-21 domain"/>
    <property type="match status" value="1"/>
</dbReference>
<feature type="compositionally biased region" description="Low complexity" evidence="1">
    <location>
        <begin position="478"/>
        <end position="499"/>
    </location>
</feature>
<dbReference type="InterPro" id="IPR050782">
    <property type="entry name" value="PP1_regulatory_subunit_3"/>
</dbReference>
<organism evidence="3 4">
    <name type="scientific">Mortierella hygrophila</name>
    <dbReference type="NCBI Taxonomy" id="979708"/>
    <lineage>
        <taxon>Eukaryota</taxon>
        <taxon>Fungi</taxon>
        <taxon>Fungi incertae sedis</taxon>
        <taxon>Mucoromycota</taxon>
        <taxon>Mortierellomycotina</taxon>
        <taxon>Mortierellomycetes</taxon>
        <taxon>Mortierellales</taxon>
        <taxon>Mortierellaceae</taxon>
        <taxon>Mortierella</taxon>
    </lineage>
</organism>
<keyword evidence="4" id="KW-1185">Reference proteome</keyword>
<proteinExistence type="predicted"/>
<accession>A0A9P6EY30</accession>
<reference evidence="3" key="1">
    <citation type="journal article" date="2020" name="Fungal Divers.">
        <title>Resolving the Mortierellaceae phylogeny through synthesis of multi-gene phylogenetics and phylogenomics.</title>
        <authorList>
            <person name="Vandepol N."/>
            <person name="Liber J."/>
            <person name="Desiro A."/>
            <person name="Na H."/>
            <person name="Kennedy M."/>
            <person name="Barry K."/>
            <person name="Grigoriev I.V."/>
            <person name="Miller A.N."/>
            <person name="O'Donnell K."/>
            <person name="Stajich J.E."/>
            <person name="Bonito G."/>
        </authorList>
    </citation>
    <scope>NUCLEOTIDE SEQUENCE</scope>
    <source>
        <strain evidence="3">NRRL 2591</strain>
    </source>
</reference>
<name>A0A9P6EY30_9FUNG</name>
<dbReference type="PANTHER" id="PTHR12307:SF36">
    <property type="entry name" value="GLYCOGEN-BINDING SUBUNIT 76A"/>
    <property type="match status" value="1"/>
</dbReference>
<dbReference type="GO" id="GO:0008157">
    <property type="term" value="F:protein phosphatase 1 binding"/>
    <property type="evidence" value="ECO:0007669"/>
    <property type="project" value="TreeGrafter"/>
</dbReference>
<evidence type="ECO:0000259" key="2">
    <source>
        <dbReference type="PROSITE" id="PS51159"/>
    </source>
</evidence>
<comment type="caution">
    <text evidence="3">The sequence shown here is derived from an EMBL/GenBank/DDBJ whole genome shotgun (WGS) entry which is preliminary data.</text>
</comment>
<dbReference type="AlphaFoldDB" id="A0A9P6EY30"/>
<dbReference type="EMBL" id="JAAAXW010000387">
    <property type="protein sequence ID" value="KAF9537548.1"/>
    <property type="molecule type" value="Genomic_DNA"/>
</dbReference>